<dbReference type="InterPro" id="IPR012337">
    <property type="entry name" value="RNaseH-like_sf"/>
</dbReference>
<reference evidence="5 6" key="1">
    <citation type="submission" date="2024-08" db="EMBL/GenBank/DDBJ databases">
        <authorList>
            <person name="Cucini C."/>
            <person name="Frati F."/>
        </authorList>
    </citation>
    <scope>NUCLEOTIDE SEQUENCE [LARGE SCALE GENOMIC DNA]</scope>
</reference>
<comment type="subcellular location">
    <subcellularLocation>
        <location evidence="1">Nucleus</location>
    </subcellularLocation>
</comment>
<evidence type="ECO:0000256" key="2">
    <source>
        <dbReference type="ARBA" id="ARBA00023242"/>
    </source>
</evidence>
<protein>
    <recommendedName>
        <fullName evidence="4">HRDC domain-containing protein</fullName>
    </recommendedName>
</protein>
<dbReference type="InterPro" id="IPR002121">
    <property type="entry name" value="HRDC_dom"/>
</dbReference>
<keyword evidence="6" id="KW-1185">Reference proteome</keyword>
<evidence type="ECO:0000313" key="6">
    <source>
        <dbReference type="Proteomes" id="UP001642540"/>
    </source>
</evidence>
<gene>
    <name evidence="5" type="ORF">ODALV1_LOCUS17682</name>
</gene>
<dbReference type="Gene3D" id="1.10.150.80">
    <property type="entry name" value="HRDC domain"/>
    <property type="match status" value="1"/>
</dbReference>
<dbReference type="SUPFAM" id="SSF47819">
    <property type="entry name" value="HRDC-like"/>
    <property type="match status" value="1"/>
</dbReference>
<keyword evidence="2" id="KW-0539">Nucleus</keyword>
<dbReference type="InterPro" id="IPR045092">
    <property type="entry name" value="Rrp6-like"/>
</dbReference>
<dbReference type="PROSITE" id="PS50967">
    <property type="entry name" value="HRDC"/>
    <property type="match status" value="1"/>
</dbReference>
<dbReference type="PANTHER" id="PTHR12124:SF47">
    <property type="entry name" value="EXOSOME COMPONENT 10"/>
    <property type="match status" value="1"/>
</dbReference>
<evidence type="ECO:0000256" key="3">
    <source>
        <dbReference type="SAM" id="MobiDB-lite"/>
    </source>
</evidence>
<dbReference type="Pfam" id="PF00570">
    <property type="entry name" value="HRDC"/>
    <property type="match status" value="1"/>
</dbReference>
<evidence type="ECO:0000313" key="5">
    <source>
        <dbReference type="EMBL" id="CAL8117413.1"/>
    </source>
</evidence>
<dbReference type="InterPro" id="IPR002562">
    <property type="entry name" value="3'-5'_exonuclease_dom"/>
</dbReference>
<dbReference type="PANTHER" id="PTHR12124">
    <property type="entry name" value="POLYMYOSITIS/SCLERODERMA AUTOANTIGEN-RELATED"/>
    <property type="match status" value="1"/>
</dbReference>
<comment type="caution">
    <text evidence="5">The sequence shown here is derived from an EMBL/GenBank/DDBJ whole genome shotgun (WGS) entry which is preliminary data.</text>
</comment>
<name>A0ABP1R1C2_9HEXA</name>
<dbReference type="Proteomes" id="UP001642540">
    <property type="component" value="Unassembled WGS sequence"/>
</dbReference>
<feature type="domain" description="HRDC" evidence="4">
    <location>
        <begin position="299"/>
        <end position="382"/>
    </location>
</feature>
<dbReference type="InterPro" id="IPR010997">
    <property type="entry name" value="HRDC-like_sf"/>
</dbReference>
<dbReference type="InterPro" id="IPR036397">
    <property type="entry name" value="RNaseH_sf"/>
</dbReference>
<dbReference type="SUPFAM" id="SSF53098">
    <property type="entry name" value="Ribonuclease H-like"/>
    <property type="match status" value="1"/>
</dbReference>
<feature type="region of interest" description="Disordered" evidence="3">
    <location>
        <begin position="1"/>
        <end position="35"/>
    </location>
</feature>
<accession>A0ABP1R1C2</accession>
<sequence length="382" mass="43839">MDRPRFSPADDGGGKKIKLEGNSASSSPQKEYPSFGAQRQALNDLTEFPYESNPNSARILEWVPLPEHLLSRPFKKRGPATFIKSEEDFLKMMKEITKVNEIAVDLESHIQFSFLGMTIYIPISTEDEDFIIHVPSCHELIISDLKKVFEDEKISKIFHAAKGDILNLQRDFGIFPVGVVDTQLIHKFVYGASPLIGLKDMAKELLGDNFPLDWDSSCQMKDWREDPLPEDMAKYAQYESSMLLEVWQLLKEKLEDNHKKLDEDWKPPISEGNNEVSISYQLPSYEIQSTNVIAYGVEKAEDMELLGLLQNWRVAKAKEVDESLNSVVDFEALCKMARERPTNLAELRKCFRGHNYPTHLEVRWEQVKLLAIIMESNKKITL</sequence>
<dbReference type="Gene3D" id="3.30.420.10">
    <property type="entry name" value="Ribonuclease H-like superfamily/Ribonuclease H"/>
    <property type="match status" value="1"/>
</dbReference>
<dbReference type="Pfam" id="PF01612">
    <property type="entry name" value="DNA_pol_A_exo1"/>
    <property type="match status" value="1"/>
</dbReference>
<evidence type="ECO:0000259" key="4">
    <source>
        <dbReference type="PROSITE" id="PS50967"/>
    </source>
</evidence>
<proteinExistence type="predicted"/>
<dbReference type="InterPro" id="IPR044876">
    <property type="entry name" value="HRDC_dom_sf"/>
</dbReference>
<dbReference type="EMBL" id="CAXLJM020000054">
    <property type="protein sequence ID" value="CAL8117413.1"/>
    <property type="molecule type" value="Genomic_DNA"/>
</dbReference>
<evidence type="ECO:0000256" key="1">
    <source>
        <dbReference type="ARBA" id="ARBA00004123"/>
    </source>
</evidence>
<organism evidence="5 6">
    <name type="scientific">Orchesella dallaii</name>
    <dbReference type="NCBI Taxonomy" id="48710"/>
    <lineage>
        <taxon>Eukaryota</taxon>
        <taxon>Metazoa</taxon>
        <taxon>Ecdysozoa</taxon>
        <taxon>Arthropoda</taxon>
        <taxon>Hexapoda</taxon>
        <taxon>Collembola</taxon>
        <taxon>Entomobryomorpha</taxon>
        <taxon>Entomobryoidea</taxon>
        <taxon>Orchesellidae</taxon>
        <taxon>Orchesellinae</taxon>
        <taxon>Orchesella</taxon>
    </lineage>
</organism>
<dbReference type="SMART" id="SM00474">
    <property type="entry name" value="35EXOc"/>
    <property type="match status" value="1"/>
</dbReference>